<dbReference type="Gene3D" id="2.60.120.260">
    <property type="entry name" value="Galactose-binding domain-like"/>
    <property type="match status" value="1"/>
</dbReference>
<protein>
    <submittedName>
        <fullName evidence="1">Uncharacterized protein</fullName>
    </submittedName>
</protein>
<evidence type="ECO:0000313" key="1">
    <source>
        <dbReference type="EMBL" id="OGL53230.1"/>
    </source>
</evidence>
<name>A0A1F7SHF6_9BACT</name>
<dbReference type="STRING" id="1817883.A3G31_00005"/>
<proteinExistence type="predicted"/>
<dbReference type="EMBL" id="MGDI01000026">
    <property type="protein sequence ID" value="OGL53230.1"/>
    <property type="molecule type" value="Genomic_DNA"/>
</dbReference>
<sequence length="1488" mass="156496">MKNKLLVVKILSVILCFALSLFLIPGCGEDGGSGGAKSSSGVSKKKPVASFRAYVDVEKGTITFEYPDGSASKVKKGSAKKLYTSQPGPGMPGLQVIMASTGFNWDSGNKILSGNVTITNNTTDTLYGTYATIETITPSGVNVNNEYGYDPDGYPYFNHAPNGVSIVPSVTGSAVTWKFHDPDAVNFSFSGNVYADNWHQIAGDGIASTAWEDGNADVKDKLFIPALFAFDNKLYIMVGKQPHPPRDTGKSNDYPAGIGGGTGTEGLEIWEYEPTGGTFTLRSADGIGGSEAYLNKVYSNWGGVFAEYGGSLYAGTGKAIMGNNQSFVISAAGGEIWKWSGSGTSWTKVHSFTDSQGINTLHSFDGSLFAGSGLKGYGGKGPTSGRLDYSTNGTTWNIVTTKSFGDIDPQNTVGYGSTMNSSANISFGGSDYSFIQKSGITGKPGVTLYRAGPANGSGKGRLVGDWAWITDNTADDIYATITGVAHDNNPQGAGASGKYLLTVTFSSTPADHALAHHHGYNKDAIPYLGLTSGAGGIPGMSSVHILDNVGSQILYGPAGDHVPIVGQQLRLTMGANERGYAETSNATSAQLVTFATSSEGSASPAGPNSLWVFTSNLPQGVNQYNPSGANIYSTSTGGSNDSDWISRMNFFTPVSYPTPSSSGGAQYGGNVNSPVSVGGGFGNRSEFTFFAGAHEGWLYCAVMPFQTEDAGFRFYKTADGVNWIKVTDDGFGDPYGFPRSFASLGGKLYMGKGRPAISNAITSSSLADNSTTIDAMNVTTIATMDVTTTIDAMDVNGGTWSINNPSGVSTGAITMDTTNKVEGTASFKDVTNTTANRQLVRAMWDKGGLDLSSYAAVSFHTRCSFASSAIQFLLRDGYGNESYWNITTDVAANTFKNHTITLASPSSNNGTNADLRNLSSLGWKGLAASTTYNFDIISAITSTSDTGGWSATGSSTVSLDTATLREGSASLKCVTDATVNREVTKVVSLDLSSYTTMGFYTRCSSASSAIKFILRDGSGNESYWNSTTSGTANTWLQHTITLASPDGFVTAYADLTNITSLGWKDLAASKTYNFDIIYVISTTGWAGTGVAVSQDPIIKQQGSASLKCVTDATANREVTKSVSLNLLNSATVMTMSFQTRCTLASSAIKFILRDGSGNESYWNVTTSSTAGAFAGTTKTLSSPDGYVTAYADLSNITSVGWKDLAASTTYNFDILTYKDTSSITSATTQFYEISTGWPTPTIAFPPSGTFIMEKTTSGDPVPESTITVEKVDYTGNKIATTNTLQVALPLNDGTLATHLWALDSQIIANGIGSLPTGGGAILIEGEIIQYSSISGSTISIATRGTYGSPVTTLYERGTQGPLGHGRANHAKGTPIYRTTGYNLNDYYIYLTGSVTDIPNSTGTRLIIIDNEKIWYTSRGVSGTTISLQTPMRGMDATIPSAHSLGTTIYKGGWTGLTRGLHGTTATNWNSGEGVTPVSFGSAELWVTD</sequence>
<reference evidence="1 2" key="1">
    <citation type="journal article" date="2016" name="Nat. Commun.">
        <title>Thousands of microbial genomes shed light on interconnected biogeochemical processes in an aquifer system.</title>
        <authorList>
            <person name="Anantharaman K."/>
            <person name="Brown C.T."/>
            <person name="Hug L.A."/>
            <person name="Sharon I."/>
            <person name="Castelle C.J."/>
            <person name="Probst A.J."/>
            <person name="Thomas B.C."/>
            <person name="Singh A."/>
            <person name="Wilkins M.J."/>
            <person name="Karaoz U."/>
            <person name="Brodie E.L."/>
            <person name="Williams K.H."/>
            <person name="Hubbard S.S."/>
            <person name="Banfield J.F."/>
        </authorList>
    </citation>
    <scope>NUCLEOTIDE SEQUENCE [LARGE SCALE GENOMIC DNA]</scope>
</reference>
<dbReference type="Proteomes" id="UP000178082">
    <property type="component" value="Unassembled WGS sequence"/>
</dbReference>
<evidence type="ECO:0000313" key="2">
    <source>
        <dbReference type="Proteomes" id="UP000178082"/>
    </source>
</evidence>
<accession>A0A1F7SHF6</accession>
<comment type="caution">
    <text evidence="1">The sequence shown here is derived from an EMBL/GenBank/DDBJ whole genome shotgun (WGS) entry which is preliminary data.</text>
</comment>
<organism evidence="1 2">
    <name type="scientific">Candidatus Schekmanbacteria bacterium RIFCSPLOWO2_12_FULL_38_15</name>
    <dbReference type="NCBI Taxonomy" id="1817883"/>
    <lineage>
        <taxon>Bacteria</taxon>
        <taxon>Candidatus Schekmaniibacteriota</taxon>
    </lineage>
</organism>
<gene>
    <name evidence="1" type="ORF">A3G31_00005</name>
</gene>